<name>A0A8E1WLB4_9HYPH</name>
<gene>
    <name evidence="1" type="ORF">HNQ96_005116</name>
</gene>
<dbReference type="AlphaFoldDB" id="A0A8E1WLB4"/>
<evidence type="ECO:0000313" key="1">
    <source>
        <dbReference type="EMBL" id="MBB6469227.1"/>
    </source>
</evidence>
<reference evidence="1 2" key="1">
    <citation type="submission" date="2020-08" db="EMBL/GenBank/DDBJ databases">
        <title>Genomic Encyclopedia of Type Strains, Phase IV (KMG-IV): sequencing the most valuable type-strain genomes for metagenomic binning, comparative biology and taxonomic classification.</title>
        <authorList>
            <person name="Goeker M."/>
        </authorList>
    </citation>
    <scope>NUCLEOTIDE SEQUENCE [LARGE SCALE GENOMIC DNA]</scope>
    <source>
        <strain evidence="1 2">DSM 17454</strain>
    </source>
</reference>
<evidence type="ECO:0000313" key="2">
    <source>
        <dbReference type="Proteomes" id="UP000532373"/>
    </source>
</evidence>
<dbReference type="EMBL" id="JACHGI010000015">
    <property type="protein sequence ID" value="MBB6469227.1"/>
    <property type="molecule type" value="Genomic_DNA"/>
</dbReference>
<accession>A0A8E1WLB4</accession>
<dbReference type="Proteomes" id="UP000532373">
    <property type="component" value="Unassembled WGS sequence"/>
</dbReference>
<organism evidence="1 2">
    <name type="scientific">Aminobacter carboxidus</name>
    <dbReference type="NCBI Taxonomy" id="376165"/>
    <lineage>
        <taxon>Bacteria</taxon>
        <taxon>Pseudomonadati</taxon>
        <taxon>Pseudomonadota</taxon>
        <taxon>Alphaproteobacteria</taxon>
        <taxon>Hyphomicrobiales</taxon>
        <taxon>Phyllobacteriaceae</taxon>
        <taxon>Aminobacter</taxon>
    </lineage>
</organism>
<comment type="caution">
    <text evidence="1">The sequence shown here is derived from an EMBL/GenBank/DDBJ whole genome shotgun (WGS) entry which is preliminary data.</text>
</comment>
<dbReference type="RefSeq" id="WP_184772434.1">
    <property type="nucleotide sequence ID" value="NZ_JACHGI010000015.1"/>
</dbReference>
<protein>
    <submittedName>
        <fullName evidence="1">Uncharacterized protein</fullName>
    </submittedName>
</protein>
<sequence>MTRIIPARNARQGTRGRHVLVVLVAALMLALAAWGAAEFYGEMIDQNANQTIRAPGTAPGPAPG</sequence>
<proteinExistence type="predicted"/>